<dbReference type="EMBL" id="HBUF01391697">
    <property type="protein sequence ID" value="CAG6734079.1"/>
    <property type="molecule type" value="Transcribed_RNA"/>
</dbReference>
<dbReference type="EMBL" id="HBUF01391694">
    <property type="protein sequence ID" value="CAG6734076.1"/>
    <property type="molecule type" value="Transcribed_RNA"/>
</dbReference>
<dbReference type="EMBL" id="HBUF01047271">
    <property type="protein sequence ID" value="CAG6620224.1"/>
    <property type="molecule type" value="Transcribed_RNA"/>
</dbReference>
<dbReference type="EMBL" id="HBUF01047272">
    <property type="protein sequence ID" value="CAG6620225.1"/>
    <property type="molecule type" value="Transcribed_RNA"/>
</dbReference>
<dbReference type="AlphaFoldDB" id="A0A8D8M988"/>
<dbReference type="EMBL" id="HBUF01391693">
    <property type="protein sequence ID" value="CAG6734075.1"/>
    <property type="molecule type" value="Transcribed_RNA"/>
</dbReference>
<reference evidence="1" key="1">
    <citation type="submission" date="2021-05" db="EMBL/GenBank/DDBJ databases">
        <authorList>
            <person name="Alioto T."/>
            <person name="Alioto T."/>
            <person name="Gomez Garrido J."/>
        </authorList>
    </citation>
    <scope>NUCLEOTIDE SEQUENCE</scope>
</reference>
<dbReference type="EMBL" id="HBUF01617743">
    <property type="protein sequence ID" value="CAG6780281.1"/>
    <property type="molecule type" value="Transcribed_RNA"/>
</dbReference>
<dbReference type="EMBL" id="HBUF01391695">
    <property type="protein sequence ID" value="CAG6734077.1"/>
    <property type="molecule type" value="Transcribed_RNA"/>
</dbReference>
<name>A0A8D8M988_9HEMI</name>
<proteinExistence type="predicted"/>
<dbReference type="EMBL" id="HBUF01391696">
    <property type="protein sequence ID" value="CAG6734078.1"/>
    <property type="molecule type" value="Transcribed_RNA"/>
</dbReference>
<dbReference type="EMBL" id="HBUF01047270">
    <property type="protein sequence ID" value="CAG6620223.1"/>
    <property type="molecule type" value="Transcribed_RNA"/>
</dbReference>
<sequence length="180" mass="20092">MEMLMEVRIRIIQECVNFGHVACGTLEIGSLVRVDHARFTATSDITVNGGEARFCRQRIGKLKMHGFDSHAYEHSNVCFGDRRISAWTRLEQVRTSKIKSCVDETTTLLKSRYGKVTHILGASGGGQFVAFQTCENAALDKIPGGDNPVLAEEEVLDKTNTTMQRVQVEVVYNQYCEVGF</sequence>
<organism evidence="1">
    <name type="scientific">Cacopsylla melanoneura</name>
    <dbReference type="NCBI Taxonomy" id="428564"/>
    <lineage>
        <taxon>Eukaryota</taxon>
        <taxon>Metazoa</taxon>
        <taxon>Ecdysozoa</taxon>
        <taxon>Arthropoda</taxon>
        <taxon>Hexapoda</taxon>
        <taxon>Insecta</taxon>
        <taxon>Pterygota</taxon>
        <taxon>Neoptera</taxon>
        <taxon>Paraneoptera</taxon>
        <taxon>Hemiptera</taxon>
        <taxon>Sternorrhyncha</taxon>
        <taxon>Psylloidea</taxon>
        <taxon>Psyllidae</taxon>
        <taxon>Psyllinae</taxon>
        <taxon>Cacopsylla</taxon>
    </lineage>
</organism>
<evidence type="ECO:0000313" key="1">
    <source>
        <dbReference type="EMBL" id="CAG6620223.1"/>
    </source>
</evidence>
<protein>
    <submittedName>
        <fullName evidence="1">Uncharacterized protein</fullName>
    </submittedName>
</protein>
<accession>A0A8D8M988</accession>